<dbReference type="InterPro" id="IPR050372">
    <property type="entry name" value="Neurexin-related_CASP"/>
</dbReference>
<evidence type="ECO:0000256" key="3">
    <source>
        <dbReference type="SAM" id="MobiDB-lite"/>
    </source>
</evidence>
<dbReference type="STRING" id="418985.A0A1V9XPT9"/>
<gene>
    <name evidence="6" type="ORF">BIW11_08374</name>
</gene>
<feature type="domain" description="Laminin G" evidence="4">
    <location>
        <begin position="148"/>
        <end position="354"/>
    </location>
</feature>
<evidence type="ECO:0000313" key="6">
    <source>
        <dbReference type="EMBL" id="OQR75505.1"/>
    </source>
</evidence>
<comment type="caution">
    <text evidence="6">The sequence shown here is derived from an EMBL/GenBank/DDBJ whole genome shotgun (WGS) entry which is preliminary data.</text>
</comment>
<feature type="domain" description="EGF-like" evidence="5">
    <location>
        <begin position="358"/>
        <end position="395"/>
    </location>
</feature>
<evidence type="ECO:0000256" key="2">
    <source>
        <dbReference type="PROSITE-ProRule" id="PRU00076"/>
    </source>
</evidence>
<dbReference type="InParanoid" id="A0A1V9XPT9"/>
<dbReference type="InterPro" id="IPR001791">
    <property type="entry name" value="Laminin_G"/>
</dbReference>
<dbReference type="SMART" id="SM00282">
    <property type="entry name" value="LamG"/>
    <property type="match status" value="3"/>
</dbReference>
<dbReference type="SUPFAM" id="SSF49899">
    <property type="entry name" value="Concanavalin A-like lectins/glucanases"/>
    <property type="match status" value="3"/>
</dbReference>
<dbReference type="Gene3D" id="2.60.120.200">
    <property type="match status" value="3"/>
</dbReference>
<feature type="region of interest" description="Disordered" evidence="3">
    <location>
        <begin position="90"/>
        <end position="128"/>
    </location>
</feature>
<keyword evidence="7" id="KW-1185">Reference proteome</keyword>
<dbReference type="PANTHER" id="PTHR15036:SF49">
    <property type="entry name" value="AXOTACTIN"/>
    <property type="match status" value="1"/>
</dbReference>
<feature type="domain" description="Laminin G" evidence="4">
    <location>
        <begin position="597"/>
        <end position="831"/>
    </location>
</feature>
<feature type="region of interest" description="Disordered" evidence="3">
    <location>
        <begin position="146"/>
        <end position="168"/>
    </location>
</feature>
<dbReference type="InterPro" id="IPR000742">
    <property type="entry name" value="EGF"/>
</dbReference>
<name>A0A1V9XPT9_9ACAR</name>
<dbReference type="Gene3D" id="2.10.25.10">
    <property type="entry name" value="Laminin"/>
    <property type="match status" value="1"/>
</dbReference>
<organism evidence="6 7">
    <name type="scientific">Tropilaelaps mercedesae</name>
    <dbReference type="NCBI Taxonomy" id="418985"/>
    <lineage>
        <taxon>Eukaryota</taxon>
        <taxon>Metazoa</taxon>
        <taxon>Ecdysozoa</taxon>
        <taxon>Arthropoda</taxon>
        <taxon>Chelicerata</taxon>
        <taxon>Arachnida</taxon>
        <taxon>Acari</taxon>
        <taxon>Parasitiformes</taxon>
        <taxon>Mesostigmata</taxon>
        <taxon>Gamasina</taxon>
        <taxon>Dermanyssoidea</taxon>
        <taxon>Laelapidae</taxon>
        <taxon>Tropilaelaps</taxon>
    </lineage>
</organism>
<reference evidence="6 7" key="1">
    <citation type="journal article" date="2017" name="Gigascience">
        <title>Draft genome of the honey bee ectoparasitic mite, Tropilaelaps mercedesae, is shaped by the parasitic life history.</title>
        <authorList>
            <person name="Dong X."/>
            <person name="Armstrong S.D."/>
            <person name="Xia D."/>
            <person name="Makepeace B.L."/>
            <person name="Darby A.C."/>
            <person name="Kadowaki T."/>
        </authorList>
    </citation>
    <scope>NUCLEOTIDE SEQUENCE [LARGE SCALE GENOMIC DNA]</scope>
    <source>
        <strain evidence="6">Wuxi-XJTLU</strain>
    </source>
</reference>
<dbReference type="GO" id="GO:0016020">
    <property type="term" value="C:membrane"/>
    <property type="evidence" value="ECO:0007669"/>
    <property type="project" value="UniProtKB-SubCell"/>
</dbReference>
<accession>A0A1V9XPT9</accession>
<feature type="non-terminal residue" evidence="6">
    <location>
        <position position="1"/>
    </location>
</feature>
<proteinExistence type="predicted"/>
<dbReference type="InterPro" id="IPR013320">
    <property type="entry name" value="ConA-like_dom_sf"/>
</dbReference>
<evidence type="ECO:0000256" key="1">
    <source>
        <dbReference type="ARBA" id="ARBA00023157"/>
    </source>
</evidence>
<keyword evidence="1" id="KW-1015">Disulfide bond</keyword>
<dbReference type="CDD" id="cd00110">
    <property type="entry name" value="LamG"/>
    <property type="match status" value="2"/>
</dbReference>
<dbReference type="PROSITE" id="PS50026">
    <property type="entry name" value="EGF_3"/>
    <property type="match status" value="1"/>
</dbReference>
<evidence type="ECO:0000259" key="5">
    <source>
        <dbReference type="PROSITE" id="PS50026"/>
    </source>
</evidence>
<feature type="compositionally biased region" description="Polar residues" evidence="3">
    <location>
        <begin position="680"/>
        <end position="690"/>
    </location>
</feature>
<dbReference type="Proteomes" id="UP000192247">
    <property type="component" value="Unassembled WGS sequence"/>
</dbReference>
<evidence type="ECO:0000313" key="7">
    <source>
        <dbReference type="Proteomes" id="UP000192247"/>
    </source>
</evidence>
<feature type="domain" description="Laminin G" evidence="4">
    <location>
        <begin position="400"/>
        <end position="580"/>
    </location>
</feature>
<dbReference type="Pfam" id="PF02210">
    <property type="entry name" value="Laminin_G_2"/>
    <property type="match status" value="3"/>
</dbReference>
<dbReference type="CDD" id="cd00054">
    <property type="entry name" value="EGF_CA"/>
    <property type="match status" value="1"/>
</dbReference>
<dbReference type="PANTHER" id="PTHR15036">
    <property type="entry name" value="PIKACHURIN-LIKE PROTEIN"/>
    <property type="match status" value="1"/>
</dbReference>
<dbReference type="AlphaFoldDB" id="A0A1V9XPT9"/>
<evidence type="ECO:0000259" key="4">
    <source>
        <dbReference type="PROSITE" id="PS50025"/>
    </source>
</evidence>
<comment type="caution">
    <text evidence="2">Lacks conserved residue(s) required for the propagation of feature annotation.</text>
</comment>
<protein>
    <submittedName>
        <fullName evidence="6">Neurexin-1b-alpha-like</fullName>
    </submittedName>
</protein>
<feature type="compositionally biased region" description="Polar residues" evidence="3">
    <location>
        <begin position="112"/>
        <end position="123"/>
    </location>
</feature>
<dbReference type="EMBL" id="MNPL01006294">
    <property type="protein sequence ID" value="OQR75505.1"/>
    <property type="molecule type" value="Genomic_DNA"/>
</dbReference>
<keyword evidence="2" id="KW-0245">EGF-like domain</keyword>
<feature type="domain" description="Laminin G" evidence="4">
    <location>
        <begin position="1"/>
        <end position="89"/>
    </location>
</feature>
<dbReference type="PROSITE" id="PS50025">
    <property type="entry name" value="LAM_G_DOMAIN"/>
    <property type="match status" value="4"/>
</dbReference>
<feature type="region of interest" description="Disordered" evidence="3">
    <location>
        <begin position="664"/>
        <end position="700"/>
    </location>
</feature>
<dbReference type="OrthoDB" id="6275838at2759"/>
<sequence>IILHVDGSEATRTIPAGDGPEHFYTSTILVGASGSKIQQKPGVTSGPPFFNGCFKKVELTSSGLHLDLTRLAKADLGLVMGNGEIEYHCPGTVANPSSTENRGPGSNLPGADSTNPLGISTATKKSHKDQPITFLTPESFIIVPSWTPTSTGDSNGGRKKRKSVVTGWSEDARSEISLQFRTTEESGVLLYSSPATMSHNERAFFFVIELRQGHLELRVGVGGSRRRASLQLPNGGRASDGQWHKLTLSMDRTGYVIFREDHGSSSAGGSASTAAGGAVREFRLHGSPGSLYETGGPLFIGGISDLGKNSYPSGLWSEPGLHRGFVGCLRDLSVGGVKVDFKANLAAPGVQSGCGRAGAPKCPASPCFHGAVCNEGWNRPICDCSRTHFAGPTCETPALSLHFTGSEHVTAALSEHQASFGEEILFRFRTEMSTCILFASQPGGLVQGSLQDGKFRLVYRFSATSANQRNGSQVVTVTGYGLDDSAWHYIRILRTASNVAVMVDQESTFAETPTNVRVRIGSLRFGRQMLRFDGVTANTGGEGSLSFIGEIQHLRVNGVPLSESLAAGEISGFSIESNILPPGFAQSSGSLLLSSDHFSTFSSPKGFVALSASPFRGLEITLRIRPMVDSGLLLHWPGANGSGLTLELENARLKMIVTQPAVTSAATAGSADRHRRIENGPNSISLNSASDAHGSASRNHKYSGSVLSASSYQSSSYTSGDSSSVSRRSHVIHDRVALDDNAMHSVRVHAATGFLRLRVDDQETGAIEIIDSGLLQGLVYIGGVRDYSVLPSTVSSRSGFAGCVGVEDVNGQSIKLAEEAVIPSDVVSQGCAGEEL</sequence>